<gene>
    <name evidence="1" type="ORF">S03H2_01548</name>
</gene>
<name>X1FJH7_9ZZZZ</name>
<evidence type="ECO:0000313" key="1">
    <source>
        <dbReference type="EMBL" id="GAH20938.1"/>
    </source>
</evidence>
<accession>X1FJH7</accession>
<proteinExistence type="predicted"/>
<dbReference type="EMBL" id="BARU01000460">
    <property type="protein sequence ID" value="GAH20938.1"/>
    <property type="molecule type" value="Genomic_DNA"/>
</dbReference>
<comment type="caution">
    <text evidence="1">The sequence shown here is derived from an EMBL/GenBank/DDBJ whole genome shotgun (WGS) entry which is preliminary data.</text>
</comment>
<reference evidence="1" key="1">
    <citation type="journal article" date="2014" name="Front. Microbiol.">
        <title>High frequency of phylogenetically diverse reductive dehalogenase-homologous genes in deep subseafloor sedimentary metagenomes.</title>
        <authorList>
            <person name="Kawai M."/>
            <person name="Futagami T."/>
            <person name="Toyoda A."/>
            <person name="Takaki Y."/>
            <person name="Nishi S."/>
            <person name="Hori S."/>
            <person name="Arai W."/>
            <person name="Tsubouchi T."/>
            <person name="Morono Y."/>
            <person name="Uchiyama I."/>
            <person name="Ito T."/>
            <person name="Fujiyama A."/>
            <person name="Inagaki F."/>
            <person name="Takami H."/>
        </authorList>
    </citation>
    <scope>NUCLEOTIDE SEQUENCE</scope>
    <source>
        <strain evidence="1">Expedition CK06-06</strain>
    </source>
</reference>
<dbReference type="AlphaFoldDB" id="X1FJH7"/>
<sequence length="105" mass="11370">MPAMNVPGIKVSDIWTDYHYYTELAIGANYVPPANTMFSLVHTQTGLKTGGLNIQFYDGAAWIEGSPATPVDQTAVFFQDKAQSLRVVNDSGGAQKISLTGRTMN</sequence>
<organism evidence="1">
    <name type="scientific">marine sediment metagenome</name>
    <dbReference type="NCBI Taxonomy" id="412755"/>
    <lineage>
        <taxon>unclassified sequences</taxon>
        <taxon>metagenomes</taxon>
        <taxon>ecological metagenomes</taxon>
    </lineage>
</organism>
<protein>
    <submittedName>
        <fullName evidence="1">Uncharacterized protein</fullName>
    </submittedName>
</protein>